<comment type="caution">
    <text evidence="1">The sequence shown here is derived from an EMBL/GenBank/DDBJ whole genome shotgun (WGS) entry which is preliminary data.</text>
</comment>
<evidence type="ECO:0000313" key="1">
    <source>
        <dbReference type="EMBL" id="NSL87955.1"/>
    </source>
</evidence>
<name>A0A9Q5D7T8_9BACT</name>
<dbReference type="EMBL" id="RIAR02000001">
    <property type="protein sequence ID" value="NSL87955.1"/>
    <property type="molecule type" value="Genomic_DNA"/>
</dbReference>
<dbReference type="Proteomes" id="UP000281028">
    <property type="component" value="Unassembled WGS sequence"/>
</dbReference>
<reference evidence="1" key="1">
    <citation type="submission" date="2020-05" db="EMBL/GenBank/DDBJ databases">
        <title>Chitinophaga laudate sp. nov., isolated from a tropical peat swamp.</title>
        <authorList>
            <person name="Goh C.B.S."/>
            <person name="Lee M.S."/>
            <person name="Parimannan S."/>
            <person name="Pasbakhsh P."/>
            <person name="Yule C.M."/>
            <person name="Rajandas H."/>
            <person name="Loke S."/>
            <person name="Croft L."/>
            <person name="Tan J.B.L."/>
        </authorList>
    </citation>
    <scope>NUCLEOTIDE SEQUENCE</scope>
    <source>
        <strain evidence="1">Mgbs1</strain>
    </source>
</reference>
<protein>
    <submittedName>
        <fullName evidence="1">Uncharacterized protein</fullName>
    </submittedName>
</protein>
<proteinExistence type="predicted"/>
<organism evidence="1 2">
    <name type="scientific">Chitinophaga solisilvae</name>
    <dbReference type="NCBI Taxonomy" id="1233460"/>
    <lineage>
        <taxon>Bacteria</taxon>
        <taxon>Pseudomonadati</taxon>
        <taxon>Bacteroidota</taxon>
        <taxon>Chitinophagia</taxon>
        <taxon>Chitinophagales</taxon>
        <taxon>Chitinophagaceae</taxon>
        <taxon>Chitinophaga</taxon>
    </lineage>
</organism>
<keyword evidence="2" id="KW-1185">Reference proteome</keyword>
<gene>
    <name evidence="1" type="ORF">ECE50_013995</name>
</gene>
<evidence type="ECO:0000313" key="2">
    <source>
        <dbReference type="Proteomes" id="UP000281028"/>
    </source>
</evidence>
<accession>A0A9Q5D7T8</accession>
<sequence length="460" mass="53231">MNEHNPIAQEINKIQQHWQKATAGRQDLRLVRLIIKPEEARLYEGFCKLESSPHGQLREVFVTHLTSFDNEDTFSTAIIKDWLQTYDESAPLLQQMEAQGTPLTWDPAPYRHVAMLPPQQAQDALLLQMLSSFRAALPEQPRELVLALLPRQVSDTRSFCNWLTQLLKRGIPAGIKILVLDHVGKDYLAINDRPFPGQLLSMHIPLELEKAVQRLATSGNPNDPEIQYRKCLFEMGAALQAKDLRLLHYWGERMLECTQRSGNKGLFATAHITYAGMLFNFKRDPKILQLLEKGARIAKQGMQQHDPACLPLVIQFYGYQGAYAQIRRNFTEAIDWFIKQATTAQEHQFLPQAVTAWYSAVELTRRKDSSRYYDLLAQAYQAGVNMNDDEISSSVYCYLCSDYYDYAYTNKMQTIVQEIDEKMSRLFGRDWREELARMKKNKTRMLLQPQIMEEEEEISE</sequence>
<dbReference type="AlphaFoldDB" id="A0A9Q5D7T8"/>